<dbReference type="SMART" id="SM00745">
    <property type="entry name" value="MIT"/>
    <property type="match status" value="1"/>
</dbReference>
<accession>A0A8B7XZV4</accession>
<evidence type="ECO:0000256" key="1">
    <source>
        <dbReference type="SAM" id="MobiDB-lite"/>
    </source>
</evidence>
<gene>
    <name evidence="4" type="primary">LOC110976993</name>
</gene>
<protein>
    <submittedName>
        <fullName evidence="4">Spartin-like isoform X1</fullName>
    </submittedName>
</protein>
<feature type="compositionally biased region" description="Basic and acidic residues" evidence="1">
    <location>
        <begin position="528"/>
        <end position="542"/>
    </location>
</feature>
<keyword evidence="3" id="KW-1185">Reference proteome</keyword>
<dbReference type="SUPFAM" id="SSF116846">
    <property type="entry name" value="MIT domain"/>
    <property type="match status" value="1"/>
</dbReference>
<sequence length="549" mass="60084">MSNGGPMRRCFGNSIPGNIMAEVEESGIRTVTTATENQLNLLRKYHQKAHGAIASALTQDEAGNVDQAVQLYSEGLRYLAKGLEISFGGGTNPRDRELESAHRMQSQMRRTTQQMKSRLEELEREVEQRVPSTEHHSAFSPGTMQELEENLRLEEELLELEQPPSYDQTQADAAEVFVVPDGVQIFFISPEGHVSAPSQPEALRIYKFKDSRLVGGANQPPAFLQVGDWLYPLIPGESPALRSRQGAFLFPDVASRVPGASVGVMFDPNIDRSKTQEFEQTIQQLTVLREQRVAPARPPPPRHRPAEGQEQTKEEEGEKVSTKIAKGIAVGAEWITWGLGKGAEATSYLIGVGKDKLKQNLKTNEAPASIDGKYQKGAEYAQKASVIAVKVSGAMVDSLCYLTKRLAQEVSPYIKEQSDKLLKSKDQQDGKKSSTVDGVMEVAASGLQGFGIVYNGLETAAKSLAKSMSNATVEVVQHKYGDDAARFTDTSLDAATNIGFTVNNMNNIGVKAVAKRAAKDTGKAVLEDYRKESQDKGKDKPYRPGSKKK</sequence>
<feature type="region of interest" description="Disordered" evidence="1">
    <location>
        <begin position="528"/>
        <end position="549"/>
    </location>
</feature>
<dbReference type="Pfam" id="PF06911">
    <property type="entry name" value="Senescence"/>
    <property type="match status" value="1"/>
</dbReference>
<dbReference type="Gene3D" id="1.20.58.80">
    <property type="entry name" value="Phosphotransferase system, lactose/cellobiose-type IIA subunit"/>
    <property type="match status" value="1"/>
</dbReference>
<dbReference type="RefSeq" id="XP_022086439.1">
    <property type="nucleotide sequence ID" value="XM_022230747.1"/>
</dbReference>
<dbReference type="GO" id="GO:0005886">
    <property type="term" value="C:plasma membrane"/>
    <property type="evidence" value="ECO:0007669"/>
    <property type="project" value="TreeGrafter"/>
</dbReference>
<dbReference type="KEGG" id="aplc:110976993"/>
<dbReference type="InterPro" id="IPR045036">
    <property type="entry name" value="Spartin-like"/>
</dbReference>
<dbReference type="InterPro" id="IPR009686">
    <property type="entry name" value="Senescence/spartin_C"/>
</dbReference>
<dbReference type="Proteomes" id="UP000694845">
    <property type="component" value="Unplaced"/>
</dbReference>
<proteinExistence type="predicted"/>
<organism evidence="3 4">
    <name type="scientific">Acanthaster planci</name>
    <name type="common">Crown-of-thorns starfish</name>
    <dbReference type="NCBI Taxonomy" id="133434"/>
    <lineage>
        <taxon>Eukaryota</taxon>
        <taxon>Metazoa</taxon>
        <taxon>Echinodermata</taxon>
        <taxon>Eleutherozoa</taxon>
        <taxon>Asterozoa</taxon>
        <taxon>Asteroidea</taxon>
        <taxon>Valvatacea</taxon>
        <taxon>Valvatida</taxon>
        <taxon>Acanthasteridae</taxon>
        <taxon>Acanthaster</taxon>
    </lineage>
</organism>
<feature type="compositionally biased region" description="Basic and acidic residues" evidence="1">
    <location>
        <begin position="304"/>
        <end position="320"/>
    </location>
</feature>
<reference evidence="4" key="1">
    <citation type="submission" date="2025-08" db="UniProtKB">
        <authorList>
            <consortium name="RefSeq"/>
        </authorList>
    </citation>
    <scope>IDENTIFICATION</scope>
</reference>
<dbReference type="GO" id="GO:0030514">
    <property type="term" value="P:negative regulation of BMP signaling pathway"/>
    <property type="evidence" value="ECO:0007669"/>
    <property type="project" value="TreeGrafter"/>
</dbReference>
<evidence type="ECO:0000313" key="3">
    <source>
        <dbReference type="Proteomes" id="UP000694845"/>
    </source>
</evidence>
<dbReference type="OrthoDB" id="20821at2759"/>
<dbReference type="InterPro" id="IPR007330">
    <property type="entry name" value="MIT_dom"/>
</dbReference>
<dbReference type="CTD" id="23111"/>
<dbReference type="PANTHER" id="PTHR21068">
    <property type="entry name" value="SPARTIN"/>
    <property type="match status" value="1"/>
</dbReference>
<dbReference type="InterPro" id="IPR036181">
    <property type="entry name" value="MIT_dom_sf"/>
</dbReference>
<feature type="region of interest" description="Disordered" evidence="1">
    <location>
        <begin position="290"/>
        <end position="320"/>
    </location>
</feature>
<dbReference type="AlphaFoldDB" id="A0A8B7XZV4"/>
<dbReference type="GeneID" id="110976993"/>
<dbReference type="PANTHER" id="PTHR21068:SF43">
    <property type="entry name" value="SPARTIN"/>
    <property type="match status" value="1"/>
</dbReference>
<evidence type="ECO:0000259" key="2">
    <source>
        <dbReference type="SMART" id="SM00745"/>
    </source>
</evidence>
<dbReference type="GO" id="GO:0051301">
    <property type="term" value="P:cell division"/>
    <property type="evidence" value="ECO:0007669"/>
    <property type="project" value="TreeGrafter"/>
</dbReference>
<feature type="domain" description="MIT" evidence="2">
    <location>
        <begin position="42"/>
        <end position="132"/>
    </location>
</feature>
<name>A0A8B7XZV4_ACAPL</name>
<evidence type="ECO:0000313" key="4">
    <source>
        <dbReference type="RefSeq" id="XP_022086439.1"/>
    </source>
</evidence>